<name>A0A0G1D7E6_9BACT</name>
<evidence type="ECO:0000313" key="1">
    <source>
        <dbReference type="EMBL" id="KKS93855.1"/>
    </source>
</evidence>
<sequence length="45" mass="5153">MNETEQRKVERGVFAKTKLVLFDLGGVLLNFMGGRSPQREDKFPI</sequence>
<dbReference type="Proteomes" id="UP000033980">
    <property type="component" value="Unassembled WGS sequence"/>
</dbReference>
<dbReference type="EMBL" id="LCFK01000016">
    <property type="protein sequence ID" value="KKS93855.1"/>
    <property type="molecule type" value="Genomic_DNA"/>
</dbReference>
<protein>
    <submittedName>
        <fullName evidence="1">Uncharacterized protein</fullName>
    </submittedName>
</protein>
<organism evidence="1 2">
    <name type="scientific">Candidatus Collierbacteria bacterium GW2011_GWC2_43_12</name>
    <dbReference type="NCBI Taxonomy" id="1618390"/>
    <lineage>
        <taxon>Bacteria</taxon>
        <taxon>Candidatus Collieribacteriota</taxon>
    </lineage>
</organism>
<dbReference type="AlphaFoldDB" id="A0A0G1D7E6"/>
<accession>A0A0G1D7E6</accession>
<proteinExistence type="predicted"/>
<reference evidence="1 2" key="1">
    <citation type="journal article" date="2015" name="Nature">
        <title>rRNA introns, odd ribosomes, and small enigmatic genomes across a large radiation of phyla.</title>
        <authorList>
            <person name="Brown C.T."/>
            <person name="Hug L.A."/>
            <person name="Thomas B.C."/>
            <person name="Sharon I."/>
            <person name="Castelle C.J."/>
            <person name="Singh A."/>
            <person name="Wilkins M.J."/>
            <person name="Williams K.H."/>
            <person name="Banfield J.F."/>
        </authorList>
    </citation>
    <scope>NUCLEOTIDE SEQUENCE [LARGE SCALE GENOMIC DNA]</scope>
</reference>
<evidence type="ECO:0000313" key="2">
    <source>
        <dbReference type="Proteomes" id="UP000033980"/>
    </source>
</evidence>
<gene>
    <name evidence="1" type="ORF">UV68_C0016G0003</name>
</gene>
<comment type="caution">
    <text evidence="1">The sequence shown here is derived from an EMBL/GenBank/DDBJ whole genome shotgun (WGS) entry which is preliminary data.</text>
</comment>